<evidence type="ECO:0000313" key="2">
    <source>
        <dbReference type="EMBL" id="MCY6960553.1"/>
    </source>
</evidence>
<feature type="domain" description="DUF2357" evidence="1">
    <location>
        <begin position="117"/>
        <end position="231"/>
    </location>
</feature>
<comment type="caution">
    <text evidence="2">The sequence shown here is derived from an EMBL/GenBank/DDBJ whole genome shotgun (WGS) entry which is preliminary data.</text>
</comment>
<dbReference type="Pfam" id="PF09823">
    <property type="entry name" value="DUF2357"/>
    <property type="match status" value="1"/>
</dbReference>
<name>A0ABT4DE16_9CLOT</name>
<evidence type="ECO:0000259" key="1">
    <source>
        <dbReference type="Pfam" id="PF09823"/>
    </source>
</evidence>
<reference evidence="2" key="1">
    <citation type="submission" date="2022-12" db="EMBL/GenBank/DDBJ databases">
        <title>Clostridium sp. nov., isolated from industrial wastewater.</title>
        <authorList>
            <person name="Jiayan W."/>
        </authorList>
    </citation>
    <scope>NUCLEOTIDE SEQUENCE</scope>
    <source>
        <strain evidence="2">ZC22-4</strain>
    </source>
</reference>
<proteinExistence type="predicted"/>
<evidence type="ECO:0000313" key="3">
    <source>
        <dbReference type="Proteomes" id="UP001144612"/>
    </source>
</evidence>
<dbReference type="InterPro" id="IPR018633">
    <property type="entry name" value="DUF2357"/>
</dbReference>
<dbReference type="EMBL" id="JAPQFJ010000033">
    <property type="protein sequence ID" value="MCY6960553.1"/>
    <property type="molecule type" value="Genomic_DNA"/>
</dbReference>
<keyword evidence="3" id="KW-1185">Reference proteome</keyword>
<sequence length="235" mass="27601">MDSLHIGYSKNLILIETARYTLYINGKMKNFKSENIGVNINKPAFFNVNYDKQDISIKTISSYGELVNNSSNFMYPCFFEDVNYEMLIETKCKNNIKVYHISDEIRNNIKKLGNCLTGSFSFKGEIGYSNFKILVDGKEDIDFTIEIFPSKMDYIDDYYKIMNEINEEVASLIFKFLGSTYHMSKLKDVDHQTNAEFFYILNTIYENFLKALNKIAKTTKHRLYTCERIRNIYIE</sequence>
<gene>
    <name evidence="2" type="ORF">OW729_18315</name>
</gene>
<dbReference type="Proteomes" id="UP001144612">
    <property type="component" value="Unassembled WGS sequence"/>
</dbReference>
<dbReference type="RefSeq" id="WP_268062989.1">
    <property type="nucleotide sequence ID" value="NZ_JAPQFJ010000033.1"/>
</dbReference>
<organism evidence="2 3">
    <name type="scientific">Clostridium brassicae</name>
    <dbReference type="NCBI Taxonomy" id="2999072"/>
    <lineage>
        <taxon>Bacteria</taxon>
        <taxon>Bacillati</taxon>
        <taxon>Bacillota</taxon>
        <taxon>Clostridia</taxon>
        <taxon>Eubacteriales</taxon>
        <taxon>Clostridiaceae</taxon>
        <taxon>Clostridium</taxon>
    </lineage>
</organism>
<protein>
    <submittedName>
        <fullName evidence="2">DUF2357 domain-containing protein</fullName>
    </submittedName>
</protein>
<accession>A0ABT4DE16</accession>